<evidence type="ECO:0000313" key="2">
    <source>
        <dbReference type="EMBL" id="PNX89479.1"/>
    </source>
</evidence>
<protein>
    <submittedName>
        <fullName evidence="2">Uncharacterized protein</fullName>
    </submittedName>
</protein>
<dbReference type="PANTHER" id="PTHR36595">
    <property type="entry name" value="TRANSMEMBRANE PROTEIN"/>
    <property type="match status" value="1"/>
</dbReference>
<dbReference type="AlphaFoldDB" id="A0A2K3MFG7"/>
<evidence type="ECO:0000313" key="3">
    <source>
        <dbReference type="Proteomes" id="UP000236291"/>
    </source>
</evidence>
<feature type="region of interest" description="Disordered" evidence="1">
    <location>
        <begin position="1"/>
        <end position="56"/>
    </location>
</feature>
<evidence type="ECO:0000256" key="1">
    <source>
        <dbReference type="SAM" id="MobiDB-lite"/>
    </source>
</evidence>
<dbReference type="Proteomes" id="UP000236291">
    <property type="component" value="Unassembled WGS sequence"/>
</dbReference>
<gene>
    <name evidence="2" type="ORF">L195_g045599</name>
</gene>
<reference evidence="2 3" key="1">
    <citation type="journal article" date="2014" name="Am. J. Bot.">
        <title>Genome assembly and annotation for red clover (Trifolium pratense; Fabaceae).</title>
        <authorList>
            <person name="Istvanek J."/>
            <person name="Jaros M."/>
            <person name="Krenek A."/>
            <person name="Repkova J."/>
        </authorList>
    </citation>
    <scope>NUCLEOTIDE SEQUENCE [LARGE SCALE GENOMIC DNA]</scope>
    <source>
        <strain evidence="3">cv. Tatra</strain>
        <tissue evidence="2">Young leaves</tissue>
    </source>
</reference>
<feature type="compositionally biased region" description="Acidic residues" evidence="1">
    <location>
        <begin position="14"/>
        <end position="42"/>
    </location>
</feature>
<feature type="compositionally biased region" description="Basic and acidic residues" evidence="1">
    <location>
        <begin position="43"/>
        <end position="56"/>
    </location>
</feature>
<name>A0A2K3MFG7_TRIPR</name>
<reference evidence="2 3" key="2">
    <citation type="journal article" date="2017" name="Front. Plant Sci.">
        <title>Gene Classification and Mining of Molecular Markers Useful in Red Clover (Trifolium pratense) Breeding.</title>
        <authorList>
            <person name="Istvanek J."/>
            <person name="Dluhosova J."/>
            <person name="Dluhos P."/>
            <person name="Patkova L."/>
            <person name="Nedelnik J."/>
            <person name="Repkova J."/>
        </authorList>
    </citation>
    <scope>NUCLEOTIDE SEQUENCE [LARGE SCALE GENOMIC DNA]</scope>
    <source>
        <strain evidence="3">cv. Tatra</strain>
        <tissue evidence="2">Young leaves</tissue>
    </source>
</reference>
<feature type="compositionally biased region" description="Basic and acidic residues" evidence="1">
    <location>
        <begin position="1"/>
        <end position="12"/>
    </location>
</feature>
<dbReference type="PANTHER" id="PTHR36595:SF1">
    <property type="entry name" value="TRANSMEMBRANE PROTEIN"/>
    <property type="match status" value="1"/>
</dbReference>
<organism evidence="2 3">
    <name type="scientific">Trifolium pratense</name>
    <name type="common">Red clover</name>
    <dbReference type="NCBI Taxonomy" id="57577"/>
    <lineage>
        <taxon>Eukaryota</taxon>
        <taxon>Viridiplantae</taxon>
        <taxon>Streptophyta</taxon>
        <taxon>Embryophyta</taxon>
        <taxon>Tracheophyta</taxon>
        <taxon>Spermatophyta</taxon>
        <taxon>Magnoliopsida</taxon>
        <taxon>eudicotyledons</taxon>
        <taxon>Gunneridae</taxon>
        <taxon>Pentapetalae</taxon>
        <taxon>rosids</taxon>
        <taxon>fabids</taxon>
        <taxon>Fabales</taxon>
        <taxon>Fabaceae</taxon>
        <taxon>Papilionoideae</taxon>
        <taxon>50 kb inversion clade</taxon>
        <taxon>NPAAA clade</taxon>
        <taxon>Hologalegina</taxon>
        <taxon>IRL clade</taxon>
        <taxon>Trifolieae</taxon>
        <taxon>Trifolium</taxon>
    </lineage>
</organism>
<proteinExistence type="predicted"/>
<accession>A0A2K3MFG7</accession>
<comment type="caution">
    <text evidence="2">The sequence shown here is derived from an EMBL/GenBank/DDBJ whole genome shotgun (WGS) entry which is preliminary data.</text>
</comment>
<dbReference type="EMBL" id="ASHM01059935">
    <property type="protein sequence ID" value="PNX89479.1"/>
    <property type="molecule type" value="Genomic_DNA"/>
</dbReference>
<sequence>MTQEKEVSHVIEAEANEDEDEENKIEIEANDDIDCNNEEGKEENEKEHEEEKDDDELRKRVEEFIEKVNKKWKEELLSTSSLVYERKNNEILAI</sequence>